<dbReference type="EMBL" id="JABFTP020000001">
    <property type="protein sequence ID" value="KAL3266299.1"/>
    <property type="molecule type" value="Genomic_DNA"/>
</dbReference>
<evidence type="ECO:0000256" key="10">
    <source>
        <dbReference type="SAM" id="MobiDB-lite"/>
    </source>
</evidence>
<name>A0ABD2MIX3_9CUCU</name>
<dbReference type="InterPro" id="IPR002172">
    <property type="entry name" value="LDrepeatLR_classA_rpt"/>
</dbReference>
<dbReference type="SMART" id="SM00192">
    <property type="entry name" value="LDLa"/>
    <property type="match status" value="2"/>
</dbReference>
<keyword evidence="7" id="KW-0675">Receptor</keyword>
<feature type="region of interest" description="Disordered" evidence="10">
    <location>
        <begin position="28"/>
        <end position="78"/>
    </location>
</feature>
<evidence type="ECO:0000256" key="2">
    <source>
        <dbReference type="ARBA" id="ARBA00022692"/>
    </source>
</evidence>
<keyword evidence="3" id="KW-0677">Repeat</keyword>
<keyword evidence="4" id="KW-1133">Transmembrane helix</keyword>
<dbReference type="PROSITE" id="PS01209">
    <property type="entry name" value="LDLRA_1"/>
    <property type="match status" value="1"/>
</dbReference>
<dbReference type="Pfam" id="PF00057">
    <property type="entry name" value="Ldl_recept_a"/>
    <property type="match status" value="2"/>
</dbReference>
<keyword evidence="5" id="KW-0472">Membrane</keyword>
<dbReference type="Proteomes" id="UP001516400">
    <property type="component" value="Unassembled WGS sequence"/>
</dbReference>
<dbReference type="PANTHER" id="PTHR22722:SF12">
    <property type="entry name" value="EGF-LIKE DOMAIN-CONTAINING PROTEIN"/>
    <property type="match status" value="1"/>
</dbReference>
<feature type="disulfide bond" evidence="9">
    <location>
        <begin position="227"/>
        <end position="242"/>
    </location>
</feature>
<dbReference type="PRINTS" id="PR00261">
    <property type="entry name" value="LDLRECEPTOR"/>
</dbReference>
<keyword evidence="6 9" id="KW-1015">Disulfide bond</keyword>
<keyword evidence="11" id="KW-0732">Signal</keyword>
<accession>A0ABD2MIX3</accession>
<evidence type="ECO:0000256" key="9">
    <source>
        <dbReference type="PROSITE-ProRule" id="PRU00124"/>
    </source>
</evidence>
<evidence type="ECO:0000256" key="3">
    <source>
        <dbReference type="ARBA" id="ARBA00022737"/>
    </source>
</evidence>
<comment type="subcellular location">
    <subcellularLocation>
        <location evidence="1">Membrane</location>
        <topology evidence="1">Single-pass membrane protein</topology>
    </subcellularLocation>
</comment>
<reference evidence="12 13" key="1">
    <citation type="journal article" date="2021" name="BMC Biol.">
        <title>Horizontally acquired antibacterial genes associated with adaptive radiation of ladybird beetles.</title>
        <authorList>
            <person name="Li H.S."/>
            <person name="Tang X.F."/>
            <person name="Huang Y.H."/>
            <person name="Xu Z.Y."/>
            <person name="Chen M.L."/>
            <person name="Du X.Y."/>
            <person name="Qiu B.Y."/>
            <person name="Chen P.T."/>
            <person name="Zhang W."/>
            <person name="Slipinski A."/>
            <person name="Escalona H.E."/>
            <person name="Waterhouse R.M."/>
            <person name="Zwick A."/>
            <person name="Pang H."/>
        </authorList>
    </citation>
    <scope>NUCLEOTIDE SEQUENCE [LARGE SCALE GENOMIC DNA]</scope>
    <source>
        <strain evidence="12">SYSU2018</strain>
    </source>
</reference>
<evidence type="ECO:0000256" key="7">
    <source>
        <dbReference type="ARBA" id="ARBA00023170"/>
    </source>
</evidence>
<proteinExistence type="predicted"/>
<dbReference type="InterPro" id="IPR051221">
    <property type="entry name" value="LDLR-related"/>
</dbReference>
<evidence type="ECO:0000256" key="11">
    <source>
        <dbReference type="SAM" id="SignalP"/>
    </source>
</evidence>
<keyword evidence="13" id="KW-1185">Reference proteome</keyword>
<evidence type="ECO:0000313" key="12">
    <source>
        <dbReference type="EMBL" id="KAL3266299.1"/>
    </source>
</evidence>
<dbReference type="SUPFAM" id="SSF57424">
    <property type="entry name" value="LDL receptor-like module"/>
    <property type="match status" value="1"/>
</dbReference>
<dbReference type="InterPro" id="IPR036055">
    <property type="entry name" value="LDL_receptor-like_sf"/>
</dbReference>
<feature type="chain" id="PRO_5044744994" evidence="11">
    <location>
        <begin position="24"/>
        <end position="284"/>
    </location>
</feature>
<evidence type="ECO:0000313" key="13">
    <source>
        <dbReference type="Proteomes" id="UP001516400"/>
    </source>
</evidence>
<gene>
    <name evidence="12" type="ORF">HHI36_010479</name>
</gene>
<evidence type="ECO:0000256" key="1">
    <source>
        <dbReference type="ARBA" id="ARBA00004167"/>
    </source>
</evidence>
<evidence type="ECO:0000256" key="8">
    <source>
        <dbReference type="ARBA" id="ARBA00023180"/>
    </source>
</evidence>
<evidence type="ECO:0000256" key="4">
    <source>
        <dbReference type="ARBA" id="ARBA00022989"/>
    </source>
</evidence>
<organism evidence="12 13">
    <name type="scientific">Cryptolaemus montrouzieri</name>
    <dbReference type="NCBI Taxonomy" id="559131"/>
    <lineage>
        <taxon>Eukaryota</taxon>
        <taxon>Metazoa</taxon>
        <taxon>Ecdysozoa</taxon>
        <taxon>Arthropoda</taxon>
        <taxon>Hexapoda</taxon>
        <taxon>Insecta</taxon>
        <taxon>Pterygota</taxon>
        <taxon>Neoptera</taxon>
        <taxon>Endopterygota</taxon>
        <taxon>Coleoptera</taxon>
        <taxon>Polyphaga</taxon>
        <taxon>Cucujiformia</taxon>
        <taxon>Coccinelloidea</taxon>
        <taxon>Coccinellidae</taxon>
        <taxon>Scymninae</taxon>
        <taxon>Scymnini</taxon>
        <taxon>Cryptolaemus</taxon>
    </lineage>
</organism>
<dbReference type="CDD" id="cd00112">
    <property type="entry name" value="LDLa"/>
    <property type="match status" value="2"/>
</dbReference>
<dbReference type="AlphaFoldDB" id="A0ABD2MIX3"/>
<dbReference type="GO" id="GO:0016020">
    <property type="term" value="C:membrane"/>
    <property type="evidence" value="ECO:0007669"/>
    <property type="project" value="UniProtKB-SubCell"/>
</dbReference>
<sequence length="284" mass="31649">MCCAFSGKIVVLICIWRLNIVVSTENSTNTAVKPPRHRGAARQMFGSGSLRPRDSRPVYATGQRHYGERSTVSPDSSGYQILPELPPYPVLPYPFSYGDDVFPVPEVIGGSRSSTRSGLPRPVYRGGLYGGRPEYYSGKPNHGIIGGKNPFDLGQIRGKGFERATYFDTRKYKGIVPPGKSKDLMQSSDDLIDTSEEEFEHSCGFNCAPEEYLCVSSCICIKSESRCDGEFDCQDNEDEMGCEEYELMRHQKCEDKPNKIRCPSTKKCILKEWLCDGDDDCGAI</sequence>
<keyword evidence="8" id="KW-0325">Glycoprotein</keyword>
<dbReference type="InterPro" id="IPR023415">
    <property type="entry name" value="LDLR_class-A_CS"/>
</dbReference>
<evidence type="ECO:0000256" key="5">
    <source>
        <dbReference type="ARBA" id="ARBA00023136"/>
    </source>
</evidence>
<comment type="caution">
    <text evidence="12">The sequence shown here is derived from an EMBL/GenBank/DDBJ whole genome shotgun (WGS) entry which is preliminary data.</text>
</comment>
<evidence type="ECO:0000256" key="6">
    <source>
        <dbReference type="ARBA" id="ARBA00023157"/>
    </source>
</evidence>
<dbReference type="PROSITE" id="PS50068">
    <property type="entry name" value="LDLRA_2"/>
    <property type="match status" value="2"/>
</dbReference>
<keyword evidence="2" id="KW-0812">Transmembrane</keyword>
<dbReference type="Gene3D" id="4.10.400.10">
    <property type="entry name" value="Low-density Lipoprotein Receptor"/>
    <property type="match status" value="2"/>
</dbReference>
<comment type="caution">
    <text evidence="9">Lacks conserved residue(s) required for the propagation of feature annotation.</text>
</comment>
<protein>
    <submittedName>
        <fullName evidence="12">Uncharacterized protein</fullName>
    </submittedName>
</protein>
<dbReference type="PANTHER" id="PTHR22722">
    <property type="entry name" value="LOW-DENSITY LIPOPROTEIN RECEPTOR-RELATED PROTEIN 2-RELATED"/>
    <property type="match status" value="1"/>
</dbReference>
<feature type="signal peptide" evidence="11">
    <location>
        <begin position="1"/>
        <end position="23"/>
    </location>
</feature>